<comment type="caution">
    <text evidence="2">The sequence shown here is derived from an EMBL/GenBank/DDBJ whole genome shotgun (WGS) entry which is preliminary data.</text>
</comment>
<feature type="signal peptide" evidence="1">
    <location>
        <begin position="1"/>
        <end position="19"/>
    </location>
</feature>
<reference evidence="2" key="1">
    <citation type="submission" date="2024-06" db="EMBL/GenBank/DDBJ databases">
        <authorList>
            <person name="Campbell A.G."/>
        </authorList>
    </citation>
    <scope>NUCLEOTIDE SEQUENCE</scope>
    <source>
        <strain evidence="2">EM17</strain>
    </source>
</reference>
<gene>
    <name evidence="2" type="ORF">ABS770_10405</name>
</gene>
<protein>
    <recommendedName>
        <fullName evidence="4">Lipoprotein</fullName>
    </recommendedName>
</protein>
<accession>A0ABV1R1G5</accession>
<feature type="chain" id="PRO_5047300845" description="Lipoprotein" evidence="1">
    <location>
        <begin position="20"/>
        <end position="289"/>
    </location>
</feature>
<dbReference type="Proteomes" id="UP001432995">
    <property type="component" value="Unassembled WGS sequence"/>
</dbReference>
<keyword evidence="3" id="KW-1185">Reference proteome</keyword>
<dbReference type="RefSeq" id="WP_350378179.1">
    <property type="nucleotide sequence ID" value="NZ_JBELQD010000008.1"/>
</dbReference>
<evidence type="ECO:0000313" key="2">
    <source>
        <dbReference type="EMBL" id="MER2288670.1"/>
    </source>
</evidence>
<dbReference type="EMBL" id="JBELQD010000008">
    <property type="protein sequence ID" value="MER2288670.1"/>
    <property type="molecule type" value="Genomic_DNA"/>
</dbReference>
<proteinExistence type="predicted"/>
<keyword evidence="1" id="KW-0732">Signal</keyword>
<evidence type="ECO:0008006" key="4">
    <source>
        <dbReference type="Google" id="ProtNLM"/>
    </source>
</evidence>
<organism evidence="2 3">
    <name type="scientific">Methylobacterium brachiatum</name>
    <dbReference type="NCBI Taxonomy" id="269660"/>
    <lineage>
        <taxon>Bacteria</taxon>
        <taxon>Pseudomonadati</taxon>
        <taxon>Pseudomonadota</taxon>
        <taxon>Alphaproteobacteria</taxon>
        <taxon>Hyphomicrobiales</taxon>
        <taxon>Methylobacteriaceae</taxon>
        <taxon>Methylobacterium</taxon>
    </lineage>
</organism>
<sequence length="289" mass="30826">MLQAVTQQFAAAFCLAALAACGVTVPAKFVSEPPGERRLPDGRPELSENGKIESAIISNIRCEIRRGLYRSIKFGTMPYLQRWGTKVTLTITFDELSGLTPSLARISPLLGSEVFSLAFGASATAHATREEKITFTLANRSLLKQAQDRDVQGIGNNCDQLENGAFVESDLQIDQFIFDKSSIASGGEATTSVISHPQFSVFQGTITFVASIGGNVTPSWKFTKLTANTATSLVNATRTVTSVVLITLGPLEDQFLAQAPELNGEGTAQHQIGLIGGSVGSSIISQMPR</sequence>
<evidence type="ECO:0000313" key="3">
    <source>
        <dbReference type="Proteomes" id="UP001432995"/>
    </source>
</evidence>
<name>A0ABV1R1G5_9HYPH</name>
<evidence type="ECO:0000256" key="1">
    <source>
        <dbReference type="SAM" id="SignalP"/>
    </source>
</evidence>